<evidence type="ECO:0000259" key="3">
    <source>
        <dbReference type="PROSITE" id="PS50853"/>
    </source>
</evidence>
<feature type="compositionally biased region" description="Low complexity" evidence="1">
    <location>
        <begin position="1127"/>
        <end position="1136"/>
    </location>
</feature>
<comment type="caution">
    <text evidence="4">The sequence shown here is derived from an EMBL/GenBank/DDBJ whole genome shotgun (WGS) entry which is preliminary data.</text>
</comment>
<keyword evidence="2" id="KW-0732">Signal</keyword>
<feature type="signal peptide" evidence="2">
    <location>
        <begin position="1"/>
        <end position="24"/>
    </location>
</feature>
<dbReference type="InterPro" id="IPR013783">
    <property type="entry name" value="Ig-like_fold"/>
</dbReference>
<feature type="compositionally biased region" description="Pro residues" evidence="1">
    <location>
        <begin position="1218"/>
        <end position="1228"/>
    </location>
</feature>
<feature type="domain" description="Fibronectin type-III" evidence="3">
    <location>
        <begin position="712"/>
        <end position="806"/>
    </location>
</feature>
<dbReference type="EMBL" id="JABMIG020000055">
    <property type="protein sequence ID" value="KAL3797424.1"/>
    <property type="molecule type" value="Genomic_DNA"/>
</dbReference>
<feature type="compositionally biased region" description="Pro residues" evidence="1">
    <location>
        <begin position="1108"/>
        <end position="1125"/>
    </location>
</feature>
<feature type="compositionally biased region" description="Polar residues" evidence="1">
    <location>
        <begin position="1263"/>
        <end position="1278"/>
    </location>
</feature>
<name>A0ABD3QAM0_9STRA</name>
<dbReference type="InterPro" id="IPR003961">
    <property type="entry name" value="FN3_dom"/>
</dbReference>
<protein>
    <recommendedName>
        <fullName evidence="3">Fibronectin type-III domain-containing protein</fullName>
    </recommendedName>
</protein>
<feature type="region of interest" description="Disordered" evidence="1">
    <location>
        <begin position="1099"/>
        <end position="1314"/>
    </location>
</feature>
<feature type="compositionally biased region" description="Polar residues" evidence="1">
    <location>
        <begin position="1176"/>
        <end position="1211"/>
    </location>
</feature>
<proteinExistence type="predicted"/>
<feature type="compositionally biased region" description="Low complexity" evidence="1">
    <location>
        <begin position="1143"/>
        <end position="1175"/>
    </location>
</feature>
<dbReference type="Gene3D" id="2.60.40.10">
    <property type="entry name" value="Immunoglobulins"/>
    <property type="match status" value="1"/>
</dbReference>
<feature type="compositionally biased region" description="Low complexity" evidence="1">
    <location>
        <begin position="1229"/>
        <end position="1252"/>
    </location>
</feature>
<dbReference type="SUPFAM" id="SSF55486">
    <property type="entry name" value="Metalloproteases ('zincins'), catalytic domain"/>
    <property type="match status" value="1"/>
</dbReference>
<evidence type="ECO:0000313" key="5">
    <source>
        <dbReference type="Proteomes" id="UP001516023"/>
    </source>
</evidence>
<evidence type="ECO:0000256" key="2">
    <source>
        <dbReference type="SAM" id="SignalP"/>
    </source>
</evidence>
<sequence>MKFAPHFIPYLIFRLACLPHSTIAFIEPDATTQTEVALASFVDSSSLPRPDTAFFQSSDQDVPSSFTPNLSVLEDRFGLKPGSTIVDARSGKVASLHLKQPILPGGGVGNNLLWSVGSGYDAPTSTEEWSKLGVDVVKNWLLDHQAILQIDAANEIFPSQSLLFDEASPSESNVRTAVHGDDGDTIQISMQRTFKGVKVVGSRASATIKSGNLINVGFEQWGEIDERFAVEPRLTEQDAYDAVAIHTGLTLIDDVTCKPELQIKTISQDDIRSTSLRPSISKEATFGQGYAHRLVWRVCPKFEGQSVEKMEAIVDAITGEVLSFQDTVDYFQAKGDVYPFSNDGIGPEGSLQLDWPMPFMQVGSAMTDSGGNFNLVGSQTARLSGQYVEMRDMCGTEYTVGSDTYGIASLTQSNGIDWGGSSGTDCATPGFGGTSNTHASRSGFYELNRIIEIARSRLPSNTWLKGKLLSYMNIGSTCNAYWDGDVNFYRSGGGCRNTGEIAGVFDHEWGHGLDDNDVTGQIANPSGEGIADLYAALRLNDSCIGRGFFQSGLCSGNGNPCITCTGVRDIDYTKRSNKSPSTYTWANSVCNGSVHCLGYVYSEAVWSLYKRELNSFYGYDENTSLEIVTRLTYIAAGNIDTWFGGYTQSQSGIWRGGCGANSGYLSYLAADDDNGNIDDGTPHMQAIFKSFNDQQIACDTPTVQDSGCSATPTDAPIVTVVGGNTKATLTWTAVTGASKYQVFRTEGTRQCGQGKVLLATLNSSIRTYTDANLSNGREYFYIVVPKGSNDACFGPSSSCAVVTPDAVSGLDMTCDTSPVNIPLEPGQSPPAQYRNCVLRGIGGFTGTVNLSCGTSSLSGVTCAVSPTSVTVSSTSTSPVVSIQASSSAVGGTGSILVSASGGSVSASSTISVTVVPAGGSQVAEFDSTYGAPRCVLWGAECSSANLLNGRGSLTGGNEQNAPNTVDNCQDGNSGAYHVDESIDKIVVRSGYVNGDGLGATMVKGGRATIIATVYAYSAFSSDYADFYYASDVDPIWKFISTKQPSGGGVRQILVDYELPQASIHMVRVNFRYNGAASSCTSGSYNDHDDLVFAVSDSATSPPVTLAPVTPPPTTAPSKKPTPQPTNSPTRKPTMKPTSPPTSSPVTPKPTNSPTNSPTKKPTSSPTRKPTTAPSKIPTSEPTSKPTMAPSNQPTSSPTAKPTQEPSYSPSKRPTDQPSKPPTNLPTPSPVTSSPTKPNQTNYPTGAPITSSPTSPPSAQPVTLQPSKTPTNNPTSSAPSHKPTAEPTSNPTRHPTYSPVTTSPTSSGSGPQEASFESIFGAPRCTLPGSSCSSGSLVKGRGNFFAGVEPNQPNTIDGCSDGSSGTYQTDESIEQVVVRSGEVDGSGSDVDMVVGGRATIIASVFAWNTGASDTADFFYTSDASSPNWQYIGSITPPGGQGQDLKIAYTLPQGSNQAVRVQFRYQGTIAACSYGTYNDRDDLVFAVKSAPNQPTQAPSLTPPPTQPAGGGPQQASYDSVLTVPRCGLYGSECDSLTFLKGRGKLRNGNELNRPNTLDSCVDGNAGTYYSDESLEQIIVRSGEVDGSGSGVDMAEGGRATIVATVYPWSTGTSDYADFYYASDSSNPIWQYIGTRRPSGGGLQQLKISYSLPTGKNQAVRVNFRYKGSQGTNGACSAGNYDDSDDLAFSVKANPAFTGVVTDPVVNVDIPKDADADALKRAELAINESGKRRGKAAKRM</sequence>
<dbReference type="InterPro" id="IPR036116">
    <property type="entry name" value="FN3_sf"/>
</dbReference>
<feature type="region of interest" description="Disordered" evidence="1">
    <location>
        <begin position="1489"/>
        <end position="1514"/>
    </location>
</feature>
<dbReference type="Proteomes" id="UP001516023">
    <property type="component" value="Unassembled WGS sequence"/>
</dbReference>
<keyword evidence="5" id="KW-1185">Reference proteome</keyword>
<feature type="chain" id="PRO_5044810733" description="Fibronectin type-III domain-containing protein" evidence="2">
    <location>
        <begin position="25"/>
        <end position="1737"/>
    </location>
</feature>
<reference evidence="4 5" key="1">
    <citation type="journal article" date="2020" name="G3 (Bethesda)">
        <title>Improved Reference Genome for Cyclotella cryptica CCMP332, a Model for Cell Wall Morphogenesis, Salinity Adaptation, and Lipid Production in Diatoms (Bacillariophyta).</title>
        <authorList>
            <person name="Roberts W.R."/>
            <person name="Downey K.M."/>
            <person name="Ruck E.C."/>
            <person name="Traller J.C."/>
            <person name="Alverson A.J."/>
        </authorList>
    </citation>
    <scope>NUCLEOTIDE SEQUENCE [LARGE SCALE GENOMIC DNA]</scope>
    <source>
        <strain evidence="4 5">CCMP332</strain>
    </source>
</reference>
<dbReference type="PROSITE" id="PS50853">
    <property type="entry name" value="FN3"/>
    <property type="match status" value="1"/>
</dbReference>
<dbReference type="PANTHER" id="PTHR33683">
    <property type="entry name" value="1, PUTATIVE-RELATED"/>
    <property type="match status" value="1"/>
</dbReference>
<organism evidence="4 5">
    <name type="scientific">Cyclotella cryptica</name>
    <dbReference type="NCBI Taxonomy" id="29204"/>
    <lineage>
        <taxon>Eukaryota</taxon>
        <taxon>Sar</taxon>
        <taxon>Stramenopiles</taxon>
        <taxon>Ochrophyta</taxon>
        <taxon>Bacillariophyta</taxon>
        <taxon>Coscinodiscophyceae</taxon>
        <taxon>Thalassiosirophycidae</taxon>
        <taxon>Stephanodiscales</taxon>
        <taxon>Stephanodiscaceae</taxon>
        <taxon>Cyclotella</taxon>
    </lineage>
</organism>
<feature type="compositionally biased region" description="Polar residues" evidence="1">
    <location>
        <begin position="1350"/>
        <end position="1368"/>
    </location>
</feature>
<dbReference type="PANTHER" id="PTHR33683:SF46">
    <property type="entry name" value="SUSHI DOMAIN-CONTAINING PROTEIN"/>
    <property type="match status" value="1"/>
</dbReference>
<evidence type="ECO:0000256" key="1">
    <source>
        <dbReference type="SAM" id="MobiDB-lite"/>
    </source>
</evidence>
<feature type="region of interest" description="Disordered" evidence="1">
    <location>
        <begin position="1348"/>
        <end position="1368"/>
    </location>
</feature>
<feature type="compositionally biased region" description="Low complexity" evidence="1">
    <location>
        <begin position="1294"/>
        <end position="1310"/>
    </location>
</feature>
<dbReference type="SUPFAM" id="SSF49265">
    <property type="entry name" value="Fibronectin type III"/>
    <property type="match status" value="1"/>
</dbReference>
<gene>
    <name evidence="4" type="ORF">HJC23_010550</name>
</gene>
<evidence type="ECO:0000313" key="4">
    <source>
        <dbReference type="EMBL" id="KAL3797424.1"/>
    </source>
</evidence>
<accession>A0ABD3QAM0</accession>